<feature type="non-terminal residue" evidence="1">
    <location>
        <position position="326"/>
    </location>
</feature>
<evidence type="ECO:0000313" key="1">
    <source>
        <dbReference type="EMBL" id="CAH0729014.1"/>
    </source>
</evidence>
<dbReference type="EMBL" id="OV170227">
    <property type="protein sequence ID" value="CAH0729014.1"/>
    <property type="molecule type" value="Genomic_DNA"/>
</dbReference>
<dbReference type="Proteomes" id="UP000838878">
    <property type="component" value="Chromosome 7"/>
</dbReference>
<accession>A0A8J9YFK9</accession>
<keyword evidence="2" id="KW-1185">Reference proteome</keyword>
<proteinExistence type="predicted"/>
<evidence type="ECO:0000313" key="2">
    <source>
        <dbReference type="Proteomes" id="UP000838878"/>
    </source>
</evidence>
<sequence length="326" mass="38187">MYNLKRRRESVASVYRKTTKFLSSNTAIFLKKSNARKYSFLDRIVREYQNNTDKVNKDEEDIEEDSDLGERDLDYYLGVCNNKETETFWRDLDGREQIRKDYLLYHCGVSEEDYEQNYKRCVVLKSIDRIQPRLKQVPFKIHRKHRKVNSFKEGVSESWVEKKGIFKLFGNRRDSDTSDSYSECDSDDDTKDEKNDIIWDMTEKFGGISTIDALNKLLGVRIKEVSEGRPCDNCPELCPGFISHPWRVGYNNSLDREVASALLSLFVIVNRVSASGSRGKEEVNTDRKIQKFPSRERNHAVRRKNSNNNFRPHVNCQTCAKAMEER</sequence>
<protein>
    <submittedName>
        <fullName evidence="1">Uncharacterized protein</fullName>
    </submittedName>
</protein>
<dbReference type="AlphaFoldDB" id="A0A8J9YFK9"/>
<name>A0A8J9YFK9_9NEOP</name>
<reference evidence="1" key="1">
    <citation type="submission" date="2021-12" db="EMBL/GenBank/DDBJ databases">
        <authorList>
            <person name="Martin H S."/>
        </authorList>
    </citation>
    <scope>NUCLEOTIDE SEQUENCE</scope>
</reference>
<gene>
    <name evidence="1" type="ORF">BINO364_LOCUS14167</name>
</gene>
<organism evidence="1 2">
    <name type="scientific">Brenthis ino</name>
    <name type="common">lesser marbled fritillary</name>
    <dbReference type="NCBI Taxonomy" id="405034"/>
    <lineage>
        <taxon>Eukaryota</taxon>
        <taxon>Metazoa</taxon>
        <taxon>Ecdysozoa</taxon>
        <taxon>Arthropoda</taxon>
        <taxon>Hexapoda</taxon>
        <taxon>Insecta</taxon>
        <taxon>Pterygota</taxon>
        <taxon>Neoptera</taxon>
        <taxon>Endopterygota</taxon>
        <taxon>Lepidoptera</taxon>
        <taxon>Glossata</taxon>
        <taxon>Ditrysia</taxon>
        <taxon>Papilionoidea</taxon>
        <taxon>Nymphalidae</taxon>
        <taxon>Heliconiinae</taxon>
        <taxon>Argynnini</taxon>
        <taxon>Brenthis</taxon>
    </lineage>
</organism>
<dbReference type="OrthoDB" id="7405896at2759"/>